<keyword evidence="2" id="KW-0175">Coiled coil</keyword>
<sequence>MGSYYRRFIKDLSAMVKPLTDITKKSKSFEWTEECQIAFEKLKQAFTSTDIMAFPRDEGEYYLDTDACDTAIGAVLSQIQEGTLKVIAYDSRTLNKAERNNCITDKELLAICRVQDWYHQKCMRKILKIKTQNKDCGEPVQTCTIKTRKQTSDDNIWTSWSSGYSKEELLKLQEDDPDIGPLLQWKKCDTRPSSKREEHTNWDLNLGCLASAYRACPHDTTNLTPNVRMLGREIRFPFELTREGTEFVPETEEATCGAHALKVREEITESTSYSQKTFGCQPKKKERSLRCQSQPFPIPKYRESSGGRASGGRASGGSRSCQDTAEPDSEPQQESVITPLASPVRRIVEREQALDEESGEQQPDEFVFEQQTTTTHPSEEWNMVPTPAGKTTSSSSSSSSSSECFYKLLLDKLTVQFSNFSDKVCNKMENMQQEISRLTSQVTGLRSVVHGQNQDIRRLNISPSRNINQKRFSPYRSASRNRSTTPMPKRHSRKN</sequence>
<evidence type="ECO:0000259" key="4">
    <source>
        <dbReference type="Pfam" id="PF17919"/>
    </source>
</evidence>
<evidence type="ECO:0000256" key="2">
    <source>
        <dbReference type="SAM" id="Coils"/>
    </source>
</evidence>
<dbReference type="InterPro" id="IPR043128">
    <property type="entry name" value="Rev_trsase/Diguanyl_cyclase"/>
</dbReference>
<feature type="domain" description="Reverse transcriptase/retrotransposon-derived protein RNase H-like" evidence="4">
    <location>
        <begin position="31"/>
        <end position="114"/>
    </location>
</feature>
<dbReference type="Gene3D" id="3.30.70.270">
    <property type="match status" value="1"/>
</dbReference>
<feature type="compositionally biased region" description="Acidic residues" evidence="3">
    <location>
        <begin position="354"/>
        <end position="367"/>
    </location>
</feature>
<accession>A0A6J8EJA7</accession>
<dbReference type="InterPro" id="IPR043502">
    <property type="entry name" value="DNA/RNA_pol_sf"/>
</dbReference>
<name>A0A6J8EJA7_MYTCO</name>
<dbReference type="InterPro" id="IPR050951">
    <property type="entry name" value="Retrovirus_Pol_polyprotein"/>
</dbReference>
<gene>
    <name evidence="5" type="ORF">MCOR_52293</name>
</gene>
<evidence type="ECO:0000313" key="5">
    <source>
        <dbReference type="EMBL" id="CAC5420026.1"/>
    </source>
</evidence>
<feature type="coiled-coil region" evidence="2">
    <location>
        <begin position="421"/>
        <end position="448"/>
    </location>
</feature>
<evidence type="ECO:0000256" key="3">
    <source>
        <dbReference type="SAM" id="MobiDB-lite"/>
    </source>
</evidence>
<feature type="region of interest" description="Disordered" evidence="3">
    <location>
        <begin position="461"/>
        <end position="495"/>
    </location>
</feature>
<dbReference type="GO" id="GO:0003824">
    <property type="term" value="F:catalytic activity"/>
    <property type="evidence" value="ECO:0007669"/>
    <property type="project" value="UniProtKB-KW"/>
</dbReference>
<dbReference type="SUPFAM" id="SSF56672">
    <property type="entry name" value="DNA/RNA polymerases"/>
    <property type="match status" value="1"/>
</dbReference>
<feature type="region of interest" description="Disordered" evidence="3">
    <location>
        <begin position="284"/>
        <end position="401"/>
    </location>
</feature>
<dbReference type="InterPro" id="IPR041577">
    <property type="entry name" value="RT_RNaseH_2"/>
</dbReference>
<keyword evidence="6" id="KW-1185">Reference proteome</keyword>
<protein>
    <recommendedName>
        <fullName evidence="4">Reverse transcriptase/retrotransposon-derived protein RNase H-like domain-containing protein</fullName>
    </recommendedName>
</protein>
<feature type="compositionally biased region" description="Polar residues" evidence="3">
    <location>
        <begin position="461"/>
        <end position="486"/>
    </location>
</feature>
<organism evidence="5 6">
    <name type="scientific">Mytilus coruscus</name>
    <name type="common">Sea mussel</name>
    <dbReference type="NCBI Taxonomy" id="42192"/>
    <lineage>
        <taxon>Eukaryota</taxon>
        <taxon>Metazoa</taxon>
        <taxon>Spiralia</taxon>
        <taxon>Lophotrochozoa</taxon>
        <taxon>Mollusca</taxon>
        <taxon>Bivalvia</taxon>
        <taxon>Autobranchia</taxon>
        <taxon>Pteriomorphia</taxon>
        <taxon>Mytilida</taxon>
        <taxon>Mytiloidea</taxon>
        <taxon>Mytilidae</taxon>
        <taxon>Mytilinae</taxon>
        <taxon>Mytilus</taxon>
    </lineage>
</organism>
<dbReference type="EMBL" id="CACVKT020009075">
    <property type="protein sequence ID" value="CAC5420026.1"/>
    <property type="molecule type" value="Genomic_DNA"/>
</dbReference>
<proteinExistence type="predicted"/>
<dbReference type="PANTHER" id="PTHR37984">
    <property type="entry name" value="PROTEIN CBG26694"/>
    <property type="match status" value="1"/>
</dbReference>
<dbReference type="Pfam" id="PF17919">
    <property type="entry name" value="RT_RNaseH_2"/>
    <property type="match status" value="1"/>
</dbReference>
<evidence type="ECO:0000313" key="6">
    <source>
        <dbReference type="Proteomes" id="UP000507470"/>
    </source>
</evidence>
<dbReference type="OrthoDB" id="6250772at2759"/>
<dbReference type="PANTHER" id="PTHR37984:SF5">
    <property type="entry name" value="PROTEIN NYNRIN-LIKE"/>
    <property type="match status" value="1"/>
</dbReference>
<dbReference type="Proteomes" id="UP000507470">
    <property type="component" value="Unassembled WGS sequence"/>
</dbReference>
<dbReference type="AlphaFoldDB" id="A0A6J8EJA7"/>
<reference evidence="5 6" key="1">
    <citation type="submission" date="2020-06" db="EMBL/GenBank/DDBJ databases">
        <authorList>
            <person name="Li R."/>
            <person name="Bekaert M."/>
        </authorList>
    </citation>
    <scope>NUCLEOTIDE SEQUENCE [LARGE SCALE GENOMIC DNA]</scope>
    <source>
        <strain evidence="6">wild</strain>
    </source>
</reference>
<evidence type="ECO:0000256" key="1">
    <source>
        <dbReference type="ARBA" id="ARBA00023268"/>
    </source>
</evidence>
<keyword evidence="1" id="KW-0511">Multifunctional enzyme</keyword>